<evidence type="ECO:0000313" key="2">
    <source>
        <dbReference type="Proteomes" id="UP000821853"/>
    </source>
</evidence>
<keyword evidence="2" id="KW-1185">Reference proteome</keyword>
<gene>
    <name evidence="1" type="ORF">HPB48_015252</name>
</gene>
<dbReference type="OrthoDB" id="6494660at2759"/>
<proteinExistence type="predicted"/>
<dbReference type="Proteomes" id="UP000821853">
    <property type="component" value="Chromosome 1"/>
</dbReference>
<organism evidence="1 2">
    <name type="scientific">Haemaphysalis longicornis</name>
    <name type="common">Bush tick</name>
    <dbReference type="NCBI Taxonomy" id="44386"/>
    <lineage>
        <taxon>Eukaryota</taxon>
        <taxon>Metazoa</taxon>
        <taxon>Ecdysozoa</taxon>
        <taxon>Arthropoda</taxon>
        <taxon>Chelicerata</taxon>
        <taxon>Arachnida</taxon>
        <taxon>Acari</taxon>
        <taxon>Parasitiformes</taxon>
        <taxon>Ixodida</taxon>
        <taxon>Ixodoidea</taxon>
        <taxon>Ixodidae</taxon>
        <taxon>Haemaphysalinae</taxon>
        <taxon>Haemaphysalis</taxon>
    </lineage>
</organism>
<dbReference type="AlphaFoldDB" id="A0A9J6FK55"/>
<dbReference type="VEuPathDB" id="VectorBase:HLOH_051926"/>
<dbReference type="EMBL" id="JABSTR010000001">
    <property type="protein sequence ID" value="KAH9362785.1"/>
    <property type="molecule type" value="Genomic_DNA"/>
</dbReference>
<accession>A0A9J6FK55</accession>
<reference evidence="1 2" key="1">
    <citation type="journal article" date="2020" name="Cell">
        <title>Large-Scale Comparative Analyses of Tick Genomes Elucidate Their Genetic Diversity and Vector Capacities.</title>
        <authorList>
            <consortium name="Tick Genome and Microbiome Consortium (TIGMIC)"/>
            <person name="Jia N."/>
            <person name="Wang J."/>
            <person name="Shi W."/>
            <person name="Du L."/>
            <person name="Sun Y."/>
            <person name="Zhan W."/>
            <person name="Jiang J.F."/>
            <person name="Wang Q."/>
            <person name="Zhang B."/>
            <person name="Ji P."/>
            <person name="Bell-Sakyi L."/>
            <person name="Cui X.M."/>
            <person name="Yuan T.T."/>
            <person name="Jiang B.G."/>
            <person name="Yang W.F."/>
            <person name="Lam T.T."/>
            <person name="Chang Q.C."/>
            <person name="Ding S.J."/>
            <person name="Wang X.J."/>
            <person name="Zhu J.G."/>
            <person name="Ruan X.D."/>
            <person name="Zhao L."/>
            <person name="Wei J.T."/>
            <person name="Ye R.Z."/>
            <person name="Que T.C."/>
            <person name="Du C.H."/>
            <person name="Zhou Y.H."/>
            <person name="Cheng J.X."/>
            <person name="Dai P.F."/>
            <person name="Guo W.B."/>
            <person name="Han X.H."/>
            <person name="Huang E.J."/>
            <person name="Li L.F."/>
            <person name="Wei W."/>
            <person name="Gao Y.C."/>
            <person name="Liu J.Z."/>
            <person name="Shao H.Z."/>
            <person name="Wang X."/>
            <person name="Wang C.C."/>
            <person name="Yang T.C."/>
            <person name="Huo Q.B."/>
            <person name="Li W."/>
            <person name="Chen H.Y."/>
            <person name="Chen S.E."/>
            <person name="Zhou L.G."/>
            <person name="Ni X.B."/>
            <person name="Tian J.H."/>
            <person name="Sheng Y."/>
            <person name="Liu T."/>
            <person name="Pan Y.S."/>
            <person name="Xia L.Y."/>
            <person name="Li J."/>
            <person name="Zhao F."/>
            <person name="Cao W.C."/>
        </authorList>
    </citation>
    <scope>NUCLEOTIDE SEQUENCE [LARGE SCALE GENOMIC DNA]</scope>
    <source>
        <strain evidence="1">HaeL-2018</strain>
    </source>
</reference>
<name>A0A9J6FK55_HAELO</name>
<sequence length="232" mass="25476">MSIFPIKRHSLYPAPTNYSSVAPRRGNGGSSHVDRRLLESGRRECAENSVFLHGDHSAGLYQIDDIAAALSAATDIKNITGLGPFQFNHHMNDLAAKGEIEAKGKRCIIIGPNNQETTVKLHWVPTTLPNELLVQHLERFEVEPSGMGHMGNRTSVVKMGPRDQNSLAALPHQVTMYGNIVLIEVAGRPAIAQRLGVEPAVLSDMTVLRASRAIRPGPKECARRKHWATSWI</sequence>
<comment type="caution">
    <text evidence="1">The sequence shown here is derived from an EMBL/GenBank/DDBJ whole genome shotgun (WGS) entry which is preliminary data.</text>
</comment>
<protein>
    <submittedName>
        <fullName evidence="1">Uncharacterized protein</fullName>
    </submittedName>
</protein>
<evidence type="ECO:0000313" key="1">
    <source>
        <dbReference type="EMBL" id="KAH9362785.1"/>
    </source>
</evidence>